<evidence type="ECO:0000313" key="4">
    <source>
        <dbReference type="Proteomes" id="UP000319160"/>
    </source>
</evidence>
<evidence type="ECO:0000313" key="3">
    <source>
        <dbReference type="EMBL" id="TRX92612.1"/>
    </source>
</evidence>
<gene>
    <name evidence="3" type="ORF">FHL15_006539</name>
</gene>
<dbReference type="Pfam" id="PF00106">
    <property type="entry name" value="adh_short"/>
    <property type="match status" value="1"/>
</dbReference>
<sequence>MATKSSKYALITGCGQGGIGEALAREYMSRGVVPIATILPSESSEHLSDAKITWFYLDVTRDSSIADLKSKIFEHTAADTDVTAVQKMFDVNVFGPMRMVHVFHDMIIRSKGTIVNIGSIGGIVPYVYGGEIADPKSVQI</sequence>
<dbReference type="GO" id="GO:0006654">
    <property type="term" value="P:phosphatidic acid biosynthetic process"/>
    <property type="evidence" value="ECO:0007669"/>
    <property type="project" value="TreeGrafter"/>
</dbReference>
<dbReference type="InterPro" id="IPR036291">
    <property type="entry name" value="NAD(P)-bd_dom_sf"/>
</dbReference>
<proteinExistence type="inferred from homology"/>
<dbReference type="SUPFAM" id="SSF51735">
    <property type="entry name" value="NAD(P)-binding Rossmann-fold domains"/>
    <property type="match status" value="1"/>
</dbReference>
<dbReference type="AlphaFoldDB" id="A0A553HXD5"/>
<dbReference type="OrthoDB" id="2102561at2759"/>
<keyword evidence="2" id="KW-0560">Oxidoreductase</keyword>
<comment type="similarity">
    <text evidence="1">Belongs to the short-chain dehydrogenases/reductases (SDR) family.</text>
</comment>
<dbReference type="EMBL" id="VFLP01000035">
    <property type="protein sequence ID" value="TRX92612.1"/>
    <property type="molecule type" value="Genomic_DNA"/>
</dbReference>
<keyword evidence="4" id="KW-1185">Reference proteome</keyword>
<dbReference type="GO" id="GO:0000140">
    <property type="term" value="F:acylglycerone-phosphate reductase (NADP+) activity"/>
    <property type="evidence" value="ECO:0007669"/>
    <property type="project" value="TreeGrafter"/>
</dbReference>
<dbReference type="PANTHER" id="PTHR44169:SF3">
    <property type="entry name" value="SHORT-CHAIN DEHYDROGENASE SRDE"/>
    <property type="match status" value="1"/>
</dbReference>
<dbReference type="GO" id="GO:0005811">
    <property type="term" value="C:lipid droplet"/>
    <property type="evidence" value="ECO:0007669"/>
    <property type="project" value="TreeGrafter"/>
</dbReference>
<dbReference type="GO" id="GO:0004806">
    <property type="term" value="F:triacylglycerol lipase activity"/>
    <property type="evidence" value="ECO:0007669"/>
    <property type="project" value="TreeGrafter"/>
</dbReference>
<evidence type="ECO:0000256" key="2">
    <source>
        <dbReference type="ARBA" id="ARBA00023002"/>
    </source>
</evidence>
<name>A0A553HXD5_9PEZI</name>
<dbReference type="Gene3D" id="3.40.50.720">
    <property type="entry name" value="NAD(P)-binding Rossmann-like Domain"/>
    <property type="match status" value="2"/>
</dbReference>
<evidence type="ECO:0000256" key="1">
    <source>
        <dbReference type="ARBA" id="ARBA00006484"/>
    </source>
</evidence>
<accession>A0A553HXD5</accession>
<reference evidence="4" key="1">
    <citation type="submission" date="2019-06" db="EMBL/GenBank/DDBJ databases">
        <title>Draft genome sequence of the griseofulvin-producing fungus Xylaria cubensis strain G536.</title>
        <authorList>
            <person name="Mead M.E."/>
            <person name="Raja H.A."/>
            <person name="Steenwyk J.L."/>
            <person name="Knowles S.L."/>
            <person name="Oberlies N.H."/>
            <person name="Rokas A."/>
        </authorList>
    </citation>
    <scope>NUCLEOTIDE SEQUENCE [LARGE SCALE GENOMIC DNA]</scope>
    <source>
        <strain evidence="4">G536</strain>
    </source>
</reference>
<organism evidence="3 4">
    <name type="scientific">Xylaria flabelliformis</name>
    <dbReference type="NCBI Taxonomy" id="2512241"/>
    <lineage>
        <taxon>Eukaryota</taxon>
        <taxon>Fungi</taxon>
        <taxon>Dikarya</taxon>
        <taxon>Ascomycota</taxon>
        <taxon>Pezizomycotina</taxon>
        <taxon>Sordariomycetes</taxon>
        <taxon>Xylariomycetidae</taxon>
        <taxon>Xylariales</taxon>
        <taxon>Xylariaceae</taxon>
        <taxon>Xylaria</taxon>
    </lineage>
</organism>
<dbReference type="STRING" id="2512241.A0A553HXD5"/>
<dbReference type="PANTHER" id="PTHR44169">
    <property type="entry name" value="NADPH-DEPENDENT 1-ACYLDIHYDROXYACETONE PHOSPHATE REDUCTASE"/>
    <property type="match status" value="1"/>
</dbReference>
<protein>
    <recommendedName>
        <fullName evidence="5">NAD(P)-binding protein</fullName>
    </recommendedName>
</protein>
<comment type="caution">
    <text evidence="3">The sequence shown here is derived from an EMBL/GenBank/DDBJ whole genome shotgun (WGS) entry which is preliminary data.</text>
</comment>
<dbReference type="GO" id="GO:0019433">
    <property type="term" value="P:triglyceride catabolic process"/>
    <property type="evidence" value="ECO:0007669"/>
    <property type="project" value="TreeGrafter"/>
</dbReference>
<evidence type="ECO:0008006" key="5">
    <source>
        <dbReference type="Google" id="ProtNLM"/>
    </source>
</evidence>
<dbReference type="InterPro" id="IPR002347">
    <property type="entry name" value="SDR_fam"/>
</dbReference>
<dbReference type="GO" id="GO:0005783">
    <property type="term" value="C:endoplasmic reticulum"/>
    <property type="evidence" value="ECO:0007669"/>
    <property type="project" value="TreeGrafter"/>
</dbReference>
<dbReference type="Proteomes" id="UP000319160">
    <property type="component" value="Unassembled WGS sequence"/>
</dbReference>